<dbReference type="PROSITE" id="PS51387">
    <property type="entry name" value="FAD_PCMH"/>
    <property type="match status" value="1"/>
</dbReference>
<dbReference type="InterPro" id="IPR016169">
    <property type="entry name" value="FAD-bd_PCMH_sub2"/>
</dbReference>
<evidence type="ECO:0000313" key="6">
    <source>
        <dbReference type="Proteomes" id="UP000000263"/>
    </source>
</evidence>
<dbReference type="STRING" id="383372.Rcas_0841"/>
<dbReference type="KEGG" id="rca:Rcas_0841"/>
<keyword evidence="3" id="KW-0560">Oxidoreductase</keyword>
<dbReference type="InterPro" id="IPR036318">
    <property type="entry name" value="FAD-bd_PCMH-like_sf"/>
</dbReference>
<dbReference type="InterPro" id="IPR005107">
    <property type="entry name" value="CO_DH_flav_C"/>
</dbReference>
<keyword evidence="1" id="KW-0285">Flavoprotein</keyword>
<dbReference type="HOGENOM" id="CLU_058050_3_0_0"/>
<dbReference type="InterPro" id="IPR002346">
    <property type="entry name" value="Mopterin_DH_FAD-bd"/>
</dbReference>
<dbReference type="PANTHER" id="PTHR42659:SF2">
    <property type="entry name" value="XANTHINE DEHYDROGENASE SUBUNIT C-RELATED"/>
    <property type="match status" value="1"/>
</dbReference>
<dbReference type="eggNOG" id="COG1319">
    <property type="taxonomic scope" value="Bacteria"/>
</dbReference>
<dbReference type="OrthoDB" id="9774454at2"/>
<dbReference type="Pfam" id="PF00941">
    <property type="entry name" value="FAD_binding_5"/>
    <property type="match status" value="1"/>
</dbReference>
<evidence type="ECO:0000313" key="5">
    <source>
        <dbReference type="EMBL" id="ABU56958.1"/>
    </source>
</evidence>
<dbReference type="InterPro" id="IPR051312">
    <property type="entry name" value="Diverse_Substr_Oxidored"/>
</dbReference>
<keyword evidence="2" id="KW-0274">FAD</keyword>
<dbReference type="InterPro" id="IPR036683">
    <property type="entry name" value="CO_DH_flav_C_dom_sf"/>
</dbReference>
<organism evidence="5 6">
    <name type="scientific">Roseiflexus castenholzii (strain DSM 13941 / HLO8)</name>
    <dbReference type="NCBI Taxonomy" id="383372"/>
    <lineage>
        <taxon>Bacteria</taxon>
        <taxon>Bacillati</taxon>
        <taxon>Chloroflexota</taxon>
        <taxon>Chloroflexia</taxon>
        <taxon>Chloroflexales</taxon>
        <taxon>Roseiflexineae</taxon>
        <taxon>Roseiflexaceae</taxon>
        <taxon>Roseiflexus</taxon>
    </lineage>
</organism>
<dbReference type="Gene3D" id="3.30.465.10">
    <property type="match status" value="1"/>
</dbReference>
<dbReference type="SUPFAM" id="SSF56176">
    <property type="entry name" value="FAD-binding/transporter-associated domain-like"/>
    <property type="match status" value="1"/>
</dbReference>
<dbReference type="Pfam" id="PF03450">
    <property type="entry name" value="CO_deh_flav_C"/>
    <property type="match status" value="1"/>
</dbReference>
<feature type="domain" description="FAD-binding PCMH-type" evidence="4">
    <location>
        <begin position="1"/>
        <end position="177"/>
    </location>
</feature>
<dbReference type="RefSeq" id="WP_012119388.1">
    <property type="nucleotide sequence ID" value="NC_009767.1"/>
</dbReference>
<dbReference type="GO" id="GO:0071949">
    <property type="term" value="F:FAD binding"/>
    <property type="evidence" value="ECO:0007669"/>
    <property type="project" value="InterPro"/>
</dbReference>
<dbReference type="PANTHER" id="PTHR42659">
    <property type="entry name" value="XANTHINE DEHYDROGENASE SUBUNIT C-RELATED"/>
    <property type="match status" value="1"/>
</dbReference>
<evidence type="ECO:0000256" key="1">
    <source>
        <dbReference type="ARBA" id="ARBA00022630"/>
    </source>
</evidence>
<dbReference type="Proteomes" id="UP000000263">
    <property type="component" value="Chromosome"/>
</dbReference>
<dbReference type="Gene3D" id="3.30.390.50">
    <property type="entry name" value="CO dehydrogenase flavoprotein, C-terminal domain"/>
    <property type="match status" value="1"/>
</dbReference>
<keyword evidence="6" id="KW-1185">Reference proteome</keyword>
<protein>
    <submittedName>
        <fullName evidence="5">Molybdopterin dehydrogenase FAD-binding</fullName>
    </submittedName>
</protein>
<dbReference type="InterPro" id="IPR016167">
    <property type="entry name" value="FAD-bd_PCMH_sub1"/>
</dbReference>
<dbReference type="Gene3D" id="3.30.43.10">
    <property type="entry name" value="Uridine Diphospho-n-acetylenolpyruvylglucosamine Reductase, domain 2"/>
    <property type="match status" value="1"/>
</dbReference>
<dbReference type="GO" id="GO:0016491">
    <property type="term" value="F:oxidoreductase activity"/>
    <property type="evidence" value="ECO:0007669"/>
    <property type="project" value="UniProtKB-KW"/>
</dbReference>
<dbReference type="SMART" id="SM01092">
    <property type="entry name" value="CO_deh_flav_C"/>
    <property type="match status" value="1"/>
</dbReference>
<evidence type="ECO:0000256" key="2">
    <source>
        <dbReference type="ARBA" id="ARBA00022827"/>
    </source>
</evidence>
<dbReference type="SUPFAM" id="SSF55447">
    <property type="entry name" value="CO dehydrogenase flavoprotein C-terminal domain-like"/>
    <property type="match status" value="1"/>
</dbReference>
<sequence length="288" mass="29411">MIPAPFQYYAPKTVNEAIGLLQQHGDDAKLLAGGHSLLPALKLRLAQPAVLIDISRVSELKGITANGDRLVIGAGATYHEIATSEAVRSGCPVLAECVGQIGDIQVRNRGTIGGSLAHADPAADLPAVALALGMTINVMGANGARSITADDMFVAMLTTALSSDEVITSVTVPILGKGEGAAYAKLRHPASRYAIVGVAAYVKLDGDTVSACRIGVTGAGSVAVRQPAAEAALVGTSGDDDAVAAAANAAGDGVDYLGDIHASAEYRQAMVKVYTRRALTEAVRRARG</sequence>
<reference evidence="5 6" key="1">
    <citation type="submission" date="2007-08" db="EMBL/GenBank/DDBJ databases">
        <title>Complete sequence of Roseiflexus castenholzii DSM 13941.</title>
        <authorList>
            <consortium name="US DOE Joint Genome Institute"/>
            <person name="Copeland A."/>
            <person name="Lucas S."/>
            <person name="Lapidus A."/>
            <person name="Barry K."/>
            <person name="Glavina del Rio T."/>
            <person name="Dalin E."/>
            <person name="Tice H."/>
            <person name="Pitluck S."/>
            <person name="Thompson L.S."/>
            <person name="Brettin T."/>
            <person name="Bruce D."/>
            <person name="Detter J.C."/>
            <person name="Han C."/>
            <person name="Tapia R."/>
            <person name="Schmutz J."/>
            <person name="Larimer F."/>
            <person name="Land M."/>
            <person name="Hauser L."/>
            <person name="Kyrpides N."/>
            <person name="Mikhailova N."/>
            <person name="Bryant D.A."/>
            <person name="Hanada S."/>
            <person name="Tsukatani Y."/>
            <person name="Richardson P."/>
        </authorList>
    </citation>
    <scope>NUCLEOTIDE SEQUENCE [LARGE SCALE GENOMIC DNA]</scope>
    <source>
        <strain evidence="6">DSM 13941 / HLO8</strain>
    </source>
</reference>
<evidence type="ECO:0000259" key="4">
    <source>
        <dbReference type="PROSITE" id="PS51387"/>
    </source>
</evidence>
<gene>
    <name evidence="5" type="ordered locus">Rcas_0841</name>
</gene>
<proteinExistence type="predicted"/>
<accession>A7NHL1</accession>
<name>A7NHL1_ROSCS</name>
<dbReference type="AlphaFoldDB" id="A7NHL1"/>
<dbReference type="InterPro" id="IPR016166">
    <property type="entry name" value="FAD-bd_PCMH"/>
</dbReference>
<dbReference type="EMBL" id="CP000804">
    <property type="protein sequence ID" value="ABU56958.1"/>
    <property type="molecule type" value="Genomic_DNA"/>
</dbReference>
<evidence type="ECO:0000256" key="3">
    <source>
        <dbReference type="ARBA" id="ARBA00023002"/>
    </source>
</evidence>